<dbReference type="InterPro" id="IPR032808">
    <property type="entry name" value="DoxX"/>
</dbReference>
<keyword evidence="6 7" id="KW-0472">Membrane</keyword>
<dbReference type="Proteomes" id="UP000309215">
    <property type="component" value="Unassembled WGS sequence"/>
</dbReference>
<reference evidence="9 10" key="1">
    <citation type="submission" date="2019-04" db="EMBL/GenBank/DDBJ databases">
        <authorList>
            <person name="Li Y."/>
            <person name="Wang J."/>
        </authorList>
    </citation>
    <scope>NUCLEOTIDE SEQUENCE [LARGE SCALE GENOMIC DNA]</scope>
    <source>
        <strain evidence="9 10">DSM 14668</strain>
    </source>
</reference>
<dbReference type="PANTHER" id="PTHR33452:SF1">
    <property type="entry name" value="INNER MEMBRANE PROTEIN YPHA-RELATED"/>
    <property type="match status" value="1"/>
</dbReference>
<dbReference type="EMBL" id="SSMQ01000042">
    <property type="protein sequence ID" value="TKD01084.1"/>
    <property type="molecule type" value="Genomic_DNA"/>
</dbReference>
<feature type="transmembrane region" description="Helical" evidence="7">
    <location>
        <begin position="55"/>
        <end position="75"/>
    </location>
</feature>
<evidence type="ECO:0000256" key="7">
    <source>
        <dbReference type="SAM" id="Phobius"/>
    </source>
</evidence>
<organism evidence="9 10">
    <name type="scientific">Polyangium fumosum</name>
    <dbReference type="NCBI Taxonomy" id="889272"/>
    <lineage>
        <taxon>Bacteria</taxon>
        <taxon>Pseudomonadati</taxon>
        <taxon>Myxococcota</taxon>
        <taxon>Polyangia</taxon>
        <taxon>Polyangiales</taxon>
        <taxon>Polyangiaceae</taxon>
        <taxon>Polyangium</taxon>
    </lineage>
</organism>
<comment type="subcellular location">
    <subcellularLocation>
        <location evidence="1">Cell membrane</location>
        <topology evidence="1">Multi-pass membrane protein</topology>
    </subcellularLocation>
</comment>
<evidence type="ECO:0000313" key="9">
    <source>
        <dbReference type="EMBL" id="TKD01084.1"/>
    </source>
</evidence>
<dbReference type="AlphaFoldDB" id="A0A4U1J1W7"/>
<feature type="transmembrane region" description="Helical" evidence="7">
    <location>
        <begin position="82"/>
        <end position="100"/>
    </location>
</feature>
<name>A0A4U1J1W7_9BACT</name>
<evidence type="ECO:0000256" key="5">
    <source>
        <dbReference type="ARBA" id="ARBA00022989"/>
    </source>
</evidence>
<keyword evidence="10" id="KW-1185">Reference proteome</keyword>
<accession>A0A4U1J1W7</accession>
<evidence type="ECO:0000256" key="1">
    <source>
        <dbReference type="ARBA" id="ARBA00004651"/>
    </source>
</evidence>
<evidence type="ECO:0000256" key="6">
    <source>
        <dbReference type="ARBA" id="ARBA00023136"/>
    </source>
</evidence>
<keyword evidence="5 7" id="KW-1133">Transmembrane helix</keyword>
<comment type="similarity">
    <text evidence="2">Belongs to the DoxX family.</text>
</comment>
<dbReference type="RefSeq" id="WP_136933012.1">
    <property type="nucleotide sequence ID" value="NZ_SSMQ01000042.1"/>
</dbReference>
<feature type="transmembrane region" description="Helical" evidence="7">
    <location>
        <begin position="120"/>
        <end position="140"/>
    </location>
</feature>
<evidence type="ECO:0000313" key="10">
    <source>
        <dbReference type="Proteomes" id="UP000309215"/>
    </source>
</evidence>
<dbReference type="PANTHER" id="PTHR33452">
    <property type="entry name" value="OXIDOREDUCTASE CATD-RELATED"/>
    <property type="match status" value="1"/>
</dbReference>
<gene>
    <name evidence="9" type="ORF">E8A74_32525</name>
    <name evidence="8" type="ORF">E8A74_34225</name>
</gene>
<dbReference type="Pfam" id="PF07681">
    <property type="entry name" value="DoxX"/>
    <property type="match status" value="1"/>
</dbReference>
<comment type="caution">
    <text evidence="9">The sequence shown here is derived from an EMBL/GenBank/DDBJ whole genome shotgun (WGS) entry which is preliminary data.</text>
</comment>
<protein>
    <submittedName>
        <fullName evidence="9">DoxX family protein</fullName>
    </submittedName>
</protein>
<keyword evidence="4 7" id="KW-0812">Transmembrane</keyword>
<proteinExistence type="inferred from homology"/>
<evidence type="ECO:0000256" key="2">
    <source>
        <dbReference type="ARBA" id="ARBA00006679"/>
    </source>
</evidence>
<evidence type="ECO:0000313" key="8">
    <source>
        <dbReference type="EMBL" id="TKD00557.1"/>
    </source>
</evidence>
<sequence>MKRLLETQEQNLALFVQRLVLALVVFPHGAQKLFGWFGGYGFSGTMGFFTNTMHLPAPLALLVILGESAGAVLLAFGAFSRVAAFGITSIMLGAIVTSHAQHGFFMNWFGAQQGEGFEYHLLALALSVPVMVFGGGKYALDSWLVEKLAPAPRLAKALAHG</sequence>
<dbReference type="GO" id="GO:0005886">
    <property type="term" value="C:plasma membrane"/>
    <property type="evidence" value="ECO:0007669"/>
    <property type="project" value="UniProtKB-SubCell"/>
</dbReference>
<dbReference type="OrthoDB" id="5398343at2"/>
<evidence type="ECO:0000256" key="4">
    <source>
        <dbReference type="ARBA" id="ARBA00022692"/>
    </source>
</evidence>
<dbReference type="EMBL" id="SSMQ01000046">
    <property type="protein sequence ID" value="TKD00557.1"/>
    <property type="molecule type" value="Genomic_DNA"/>
</dbReference>
<keyword evidence="3" id="KW-1003">Cell membrane</keyword>
<evidence type="ECO:0000256" key="3">
    <source>
        <dbReference type="ARBA" id="ARBA00022475"/>
    </source>
</evidence>
<dbReference type="InterPro" id="IPR051907">
    <property type="entry name" value="DoxX-like_oxidoreductase"/>
</dbReference>